<gene>
    <name evidence="2" type="ORF">KC01_LOCUS38650</name>
</gene>
<protein>
    <submittedName>
        <fullName evidence="2">Uncharacterized protein</fullName>
    </submittedName>
</protein>
<organism evidence="2 3">
    <name type="scientific">Knipowitschia caucasica</name>
    <name type="common">Caucasian dwarf goby</name>
    <name type="synonym">Pomatoschistus caucasicus</name>
    <dbReference type="NCBI Taxonomy" id="637954"/>
    <lineage>
        <taxon>Eukaryota</taxon>
        <taxon>Metazoa</taxon>
        <taxon>Chordata</taxon>
        <taxon>Craniata</taxon>
        <taxon>Vertebrata</taxon>
        <taxon>Euteleostomi</taxon>
        <taxon>Actinopterygii</taxon>
        <taxon>Neopterygii</taxon>
        <taxon>Teleostei</taxon>
        <taxon>Neoteleostei</taxon>
        <taxon>Acanthomorphata</taxon>
        <taxon>Gobiaria</taxon>
        <taxon>Gobiiformes</taxon>
        <taxon>Gobioidei</taxon>
        <taxon>Gobiidae</taxon>
        <taxon>Gobiinae</taxon>
        <taxon>Knipowitschia</taxon>
    </lineage>
</organism>
<reference evidence="2 3" key="1">
    <citation type="submission" date="2024-04" db="EMBL/GenBank/DDBJ databases">
        <authorList>
            <person name="Waldvogel A.-M."/>
            <person name="Schoenle A."/>
        </authorList>
    </citation>
    <scope>NUCLEOTIDE SEQUENCE [LARGE SCALE GENOMIC DNA]</scope>
</reference>
<dbReference type="AlphaFoldDB" id="A0AAV2MG96"/>
<accession>A0AAV2MG96</accession>
<evidence type="ECO:0000256" key="1">
    <source>
        <dbReference type="SAM" id="MobiDB-lite"/>
    </source>
</evidence>
<sequence length="99" mass="11502">MGSRTDGVVRGQMAGLQRDQRVIGNLVSVIRHKNRQEVGMLAALTRRKWGSLITGQRTEEAEDTEDEEKEEETEEMEEMEEMEEKAEEKEEETEEMEEV</sequence>
<proteinExistence type="predicted"/>
<name>A0AAV2MG96_KNICA</name>
<dbReference type="EMBL" id="OZ035829">
    <property type="protein sequence ID" value="CAL1612322.1"/>
    <property type="molecule type" value="Genomic_DNA"/>
</dbReference>
<evidence type="ECO:0000313" key="3">
    <source>
        <dbReference type="Proteomes" id="UP001497482"/>
    </source>
</evidence>
<dbReference type="Proteomes" id="UP001497482">
    <property type="component" value="Chromosome 7"/>
</dbReference>
<keyword evidence="3" id="KW-1185">Reference proteome</keyword>
<feature type="compositionally biased region" description="Acidic residues" evidence="1">
    <location>
        <begin position="60"/>
        <end position="99"/>
    </location>
</feature>
<evidence type="ECO:0000313" key="2">
    <source>
        <dbReference type="EMBL" id="CAL1612322.1"/>
    </source>
</evidence>
<feature type="region of interest" description="Disordered" evidence="1">
    <location>
        <begin position="53"/>
        <end position="99"/>
    </location>
</feature>